<proteinExistence type="predicted"/>
<dbReference type="AlphaFoldDB" id="A0A1S8CPT7"/>
<name>A0A1S8CPT7_9GAMM</name>
<evidence type="ECO:0000313" key="2">
    <source>
        <dbReference type="Proteomes" id="UP000192132"/>
    </source>
</evidence>
<gene>
    <name evidence="1" type="ORF">BKE30_15435</name>
</gene>
<sequence>MNHKMLTDRDLANDLIPKRLIPPTPEKFKDKAVQYVFDDEDEVTLTFKEVVEMITTARAVGPRMVPVMAMKSTVSQMVYPISNNKKPS</sequence>
<protein>
    <submittedName>
        <fullName evidence="1">Uncharacterized protein</fullName>
    </submittedName>
</protein>
<reference evidence="1 2" key="1">
    <citation type="submission" date="2016-10" db="EMBL/GenBank/DDBJ databases">
        <title>Draft Genome sequence of Alkanindiges sp. strain H1.</title>
        <authorList>
            <person name="Subhash Y."/>
            <person name="Lee S."/>
        </authorList>
    </citation>
    <scope>NUCLEOTIDE SEQUENCE [LARGE SCALE GENOMIC DNA]</scope>
    <source>
        <strain evidence="1 2">H1</strain>
    </source>
</reference>
<dbReference type="STRING" id="1907941.BKE30_15435"/>
<evidence type="ECO:0000313" key="1">
    <source>
        <dbReference type="EMBL" id="ONG37033.1"/>
    </source>
</evidence>
<organism evidence="1 2">
    <name type="scientific">Alkanindiges hydrocarboniclasticus</name>
    <dbReference type="NCBI Taxonomy" id="1907941"/>
    <lineage>
        <taxon>Bacteria</taxon>
        <taxon>Pseudomonadati</taxon>
        <taxon>Pseudomonadota</taxon>
        <taxon>Gammaproteobacteria</taxon>
        <taxon>Moraxellales</taxon>
        <taxon>Moraxellaceae</taxon>
        <taxon>Alkanindiges</taxon>
    </lineage>
</organism>
<comment type="caution">
    <text evidence="1">The sequence shown here is derived from an EMBL/GenBank/DDBJ whole genome shotgun (WGS) entry which is preliminary data.</text>
</comment>
<accession>A0A1S8CPT7</accession>
<dbReference type="EMBL" id="MLCN01000082">
    <property type="protein sequence ID" value="ONG37033.1"/>
    <property type="molecule type" value="Genomic_DNA"/>
</dbReference>
<dbReference type="Proteomes" id="UP000192132">
    <property type="component" value="Unassembled WGS sequence"/>
</dbReference>
<keyword evidence="2" id="KW-1185">Reference proteome</keyword>
<dbReference type="OrthoDB" id="6693767at2"/>